<dbReference type="EMBL" id="JAWJZF010000504">
    <property type="protein sequence ID" value="MDX2296797.1"/>
    <property type="molecule type" value="Genomic_DNA"/>
</dbReference>
<dbReference type="Pfam" id="PF01266">
    <property type="entry name" value="DAO"/>
    <property type="match status" value="1"/>
</dbReference>
<dbReference type="Pfam" id="PF00355">
    <property type="entry name" value="Rieske"/>
    <property type="match status" value="1"/>
</dbReference>
<name>A0ABU4KG74_9ACTN</name>
<evidence type="ECO:0000259" key="6">
    <source>
        <dbReference type="PROSITE" id="PS51296"/>
    </source>
</evidence>
<dbReference type="SUPFAM" id="SSF50022">
    <property type="entry name" value="ISP domain"/>
    <property type="match status" value="1"/>
</dbReference>
<keyword evidence="4" id="KW-0411">Iron-sulfur</keyword>
<dbReference type="PANTHER" id="PTHR13847">
    <property type="entry name" value="SARCOSINE DEHYDROGENASE-RELATED"/>
    <property type="match status" value="1"/>
</dbReference>
<evidence type="ECO:0000256" key="2">
    <source>
        <dbReference type="ARBA" id="ARBA00022723"/>
    </source>
</evidence>
<dbReference type="InterPro" id="IPR017941">
    <property type="entry name" value="Rieske_2Fe-2S"/>
</dbReference>
<dbReference type="PROSITE" id="PS51296">
    <property type="entry name" value="RIESKE"/>
    <property type="match status" value="1"/>
</dbReference>
<evidence type="ECO:0000256" key="1">
    <source>
        <dbReference type="ARBA" id="ARBA00022714"/>
    </source>
</evidence>
<evidence type="ECO:0000313" key="7">
    <source>
        <dbReference type="EMBL" id="MDX2296797.1"/>
    </source>
</evidence>
<dbReference type="InterPro" id="IPR006076">
    <property type="entry name" value="FAD-dep_OxRdtase"/>
</dbReference>
<dbReference type="InterPro" id="IPR036188">
    <property type="entry name" value="FAD/NAD-bd_sf"/>
</dbReference>
<dbReference type="RefSeq" id="WP_319012960.1">
    <property type="nucleotide sequence ID" value="NZ_JAWJZF010000504.1"/>
</dbReference>
<sequence>MNERVETGDSYWMRTASLPSFGPLRGEAEADAVVVGSGIAGLSTAWELARAGRSVVVLEADRLAGGVTGHTTGKLTALHTTAYHGLRETHGEDAARRYAASQSAALRHVVDTAGELGIDCALERRPALTYCQEADGVEALRAEAAAARAAGLDASFVTESGLPFPVAGAVRVEEQAQFHPLAYLGGLVDALVVRGGRIHEGTRVTGLDERVDEPRPCRLTTDTGATVSARHVVVATHHPVLDRTLLAARLTQHRDLVIAGSVPARLDPEGMYITKEGGKRSVRTAPLPDGSRLLIVTGEVFQPGTGQDTEAGYARLEDWAGRHFPGFALTHRWAAQDNAATDDLPLIGRMPGRGGNVYVATGFAGWGMTGGALAGMIIAALVDGAEDPWEGLYDPGRVGSVLRTAPELAKAQWDTVKHAVKDRLDSLGDAAEAVRALRPGGGTVVRSGGRPCAVHRDDRGGLHAVSAVCTHLGCLVAFNPAERTWECPCHGSRFGTDGRILQGPALQPLERMDPEEL</sequence>
<keyword evidence="2" id="KW-0479">Metal-binding</keyword>
<feature type="domain" description="Rieske" evidence="6">
    <location>
        <begin position="429"/>
        <end position="517"/>
    </location>
</feature>
<dbReference type="Proteomes" id="UP001278571">
    <property type="component" value="Unassembled WGS sequence"/>
</dbReference>
<keyword evidence="5" id="KW-1015">Disulfide bond</keyword>
<gene>
    <name evidence="7" type="ORF">R2363_32070</name>
</gene>
<protein>
    <submittedName>
        <fullName evidence="7">FAD-dependent oxidoreductase</fullName>
    </submittedName>
</protein>
<dbReference type="SUPFAM" id="SSF51971">
    <property type="entry name" value="Nucleotide-binding domain"/>
    <property type="match status" value="1"/>
</dbReference>
<evidence type="ECO:0000256" key="3">
    <source>
        <dbReference type="ARBA" id="ARBA00023004"/>
    </source>
</evidence>
<dbReference type="PANTHER" id="PTHR13847:SF274">
    <property type="entry name" value="RIESKE 2FE-2S IRON-SULFUR PROTEIN YHFW-RELATED"/>
    <property type="match status" value="1"/>
</dbReference>
<evidence type="ECO:0000256" key="5">
    <source>
        <dbReference type="ARBA" id="ARBA00023157"/>
    </source>
</evidence>
<dbReference type="Gene3D" id="3.50.50.60">
    <property type="entry name" value="FAD/NAD(P)-binding domain"/>
    <property type="match status" value="1"/>
</dbReference>
<organism evidence="7 8">
    <name type="scientific">Streptomyces roseolus</name>
    <dbReference type="NCBI Taxonomy" id="67358"/>
    <lineage>
        <taxon>Bacteria</taxon>
        <taxon>Bacillati</taxon>
        <taxon>Actinomycetota</taxon>
        <taxon>Actinomycetes</taxon>
        <taxon>Kitasatosporales</taxon>
        <taxon>Streptomycetaceae</taxon>
        <taxon>Streptomyces</taxon>
    </lineage>
</organism>
<evidence type="ECO:0000313" key="8">
    <source>
        <dbReference type="Proteomes" id="UP001278571"/>
    </source>
</evidence>
<reference evidence="7 8" key="1">
    <citation type="submission" date="2023-10" db="EMBL/GenBank/DDBJ databases">
        <authorList>
            <person name="Wang X.X."/>
        </authorList>
    </citation>
    <scope>NUCLEOTIDE SEQUENCE [LARGE SCALE GENOMIC DNA]</scope>
    <source>
        <strain evidence="7 8">NBRC 12816</strain>
    </source>
</reference>
<dbReference type="PRINTS" id="PR00162">
    <property type="entry name" value="RIESKE"/>
</dbReference>
<proteinExistence type="predicted"/>
<dbReference type="InterPro" id="IPR005805">
    <property type="entry name" value="Rieske_Fe-S_prot_C"/>
</dbReference>
<evidence type="ECO:0000256" key="4">
    <source>
        <dbReference type="ARBA" id="ARBA00023014"/>
    </source>
</evidence>
<accession>A0ABU4KG74</accession>
<dbReference type="Gene3D" id="2.102.10.10">
    <property type="entry name" value="Rieske [2Fe-2S] iron-sulphur domain"/>
    <property type="match status" value="1"/>
</dbReference>
<comment type="caution">
    <text evidence="7">The sequence shown here is derived from an EMBL/GenBank/DDBJ whole genome shotgun (WGS) entry which is preliminary data.</text>
</comment>
<keyword evidence="1" id="KW-0001">2Fe-2S</keyword>
<keyword evidence="8" id="KW-1185">Reference proteome</keyword>
<dbReference type="Gene3D" id="3.30.9.10">
    <property type="entry name" value="D-Amino Acid Oxidase, subunit A, domain 2"/>
    <property type="match status" value="1"/>
</dbReference>
<dbReference type="InterPro" id="IPR036922">
    <property type="entry name" value="Rieske_2Fe-2S_sf"/>
</dbReference>
<keyword evidence="3" id="KW-0408">Iron</keyword>